<sequence length="102" mass="10388">MLQNLRPIEIIALLAIVVLLFGAKKLPELAKGVGQSLKIFRKEVKEGASPEGTVGTAAQPAQEALADAVAQAPAIHPTPGSPELPETTNAAAAVSGSEGTRP</sequence>
<evidence type="ECO:0000256" key="2">
    <source>
        <dbReference type="ARBA" id="ARBA00022448"/>
    </source>
</evidence>
<evidence type="ECO:0000256" key="4">
    <source>
        <dbReference type="ARBA" id="ARBA00022692"/>
    </source>
</evidence>
<keyword evidence="5 9" id="KW-0653">Protein transport</keyword>
<gene>
    <name evidence="9 11" type="primary">tatA</name>
    <name evidence="11" type="ORF">V5R04_14910</name>
</gene>
<name>A0AAU7DWY9_9MICO</name>
<keyword evidence="4 9" id="KW-0812">Transmembrane</keyword>
<dbReference type="Pfam" id="PF02416">
    <property type="entry name" value="TatA_B_E"/>
    <property type="match status" value="1"/>
</dbReference>
<dbReference type="GO" id="GO:0033281">
    <property type="term" value="C:TAT protein transport complex"/>
    <property type="evidence" value="ECO:0007669"/>
    <property type="project" value="UniProtKB-UniRule"/>
</dbReference>
<evidence type="ECO:0000256" key="6">
    <source>
        <dbReference type="ARBA" id="ARBA00022989"/>
    </source>
</evidence>
<comment type="similarity">
    <text evidence="9">Belongs to the TatA/E family.</text>
</comment>
<dbReference type="AlphaFoldDB" id="A0AAU7DWY9"/>
<evidence type="ECO:0000256" key="7">
    <source>
        <dbReference type="ARBA" id="ARBA00023010"/>
    </source>
</evidence>
<dbReference type="GO" id="GO:0043953">
    <property type="term" value="P:protein transport by the Tat complex"/>
    <property type="evidence" value="ECO:0007669"/>
    <property type="project" value="UniProtKB-UniRule"/>
</dbReference>
<keyword evidence="2 9" id="KW-0813">Transport</keyword>
<evidence type="ECO:0000256" key="5">
    <source>
        <dbReference type="ARBA" id="ARBA00022927"/>
    </source>
</evidence>
<comment type="subunit">
    <text evidence="9">The Tat system comprises two distinct complexes: a TatABC complex, containing multiple copies of TatA, TatB and TatC subunits, and a separate TatA complex, containing only TatA subunits. Substrates initially bind to the TatABC complex, which probably triggers association of the separate TatA complex to form the active translocon.</text>
</comment>
<comment type="subcellular location">
    <subcellularLocation>
        <location evidence="1 9">Cell membrane</location>
        <topology evidence="1 9">Single-pass membrane protein</topology>
    </subcellularLocation>
</comment>
<protein>
    <recommendedName>
        <fullName evidence="9">Sec-independent protein translocase protein TatA</fullName>
    </recommendedName>
</protein>
<evidence type="ECO:0000256" key="9">
    <source>
        <dbReference type="HAMAP-Rule" id="MF_00236"/>
    </source>
</evidence>
<dbReference type="InterPro" id="IPR003369">
    <property type="entry name" value="TatA/B/E"/>
</dbReference>
<evidence type="ECO:0000256" key="10">
    <source>
        <dbReference type="SAM" id="MobiDB-lite"/>
    </source>
</evidence>
<evidence type="ECO:0000256" key="1">
    <source>
        <dbReference type="ARBA" id="ARBA00004162"/>
    </source>
</evidence>
<dbReference type="HAMAP" id="MF_00236">
    <property type="entry name" value="TatA_E"/>
    <property type="match status" value="1"/>
</dbReference>
<dbReference type="PANTHER" id="PTHR42982:SF8">
    <property type="entry name" value="SEC-INDEPENDENT PROTEIN TRANSLOCASE PROTEIN TATA"/>
    <property type="match status" value="1"/>
</dbReference>
<keyword evidence="3 9" id="KW-1003">Cell membrane</keyword>
<feature type="region of interest" description="Disordered" evidence="10">
    <location>
        <begin position="71"/>
        <end position="102"/>
    </location>
</feature>
<dbReference type="GO" id="GO:0008320">
    <property type="term" value="F:protein transmembrane transporter activity"/>
    <property type="evidence" value="ECO:0007669"/>
    <property type="project" value="UniProtKB-UniRule"/>
</dbReference>
<dbReference type="EMBL" id="CP146203">
    <property type="protein sequence ID" value="XBH21478.1"/>
    <property type="molecule type" value="Genomic_DNA"/>
</dbReference>
<accession>A0AAU7DWY9</accession>
<dbReference type="InterPro" id="IPR006312">
    <property type="entry name" value="TatA/E"/>
</dbReference>
<reference evidence="11" key="1">
    <citation type="submission" date="2024-02" db="EMBL/GenBank/DDBJ databases">
        <title>Tomenella chthoni gen. nov. sp. nov., a member of the family Jonesiaceae isolated from bat guano.</title>
        <authorList>
            <person name="Miller S.L."/>
            <person name="King J."/>
            <person name="Sankaranarayanan K."/>
            <person name="Lawson P.A."/>
        </authorList>
    </citation>
    <scope>NUCLEOTIDE SEQUENCE</scope>
    <source>
        <strain evidence="11">BS-20</strain>
    </source>
</reference>
<dbReference type="PANTHER" id="PTHR42982">
    <property type="entry name" value="SEC-INDEPENDENT PROTEIN TRANSLOCASE PROTEIN TATA"/>
    <property type="match status" value="1"/>
</dbReference>
<dbReference type="Gene3D" id="1.20.5.3310">
    <property type="match status" value="1"/>
</dbReference>
<keyword evidence="8 9" id="KW-0472">Membrane</keyword>
<keyword evidence="7 9" id="KW-0811">Translocation</keyword>
<evidence type="ECO:0000256" key="3">
    <source>
        <dbReference type="ARBA" id="ARBA00022475"/>
    </source>
</evidence>
<dbReference type="NCBIfam" id="TIGR01411">
    <property type="entry name" value="tatAE"/>
    <property type="match status" value="1"/>
</dbReference>
<evidence type="ECO:0000256" key="8">
    <source>
        <dbReference type="ARBA" id="ARBA00023136"/>
    </source>
</evidence>
<comment type="function">
    <text evidence="9">Part of the twin-arginine translocation (Tat) system that transports large folded proteins containing a characteristic twin-arginine motif in their signal peptide across membranes. TatA could form the protein-conducting channel of the Tat system.</text>
</comment>
<proteinExistence type="inferred from homology"/>
<evidence type="ECO:0000313" key="11">
    <source>
        <dbReference type="EMBL" id="XBH21478.1"/>
    </source>
</evidence>
<keyword evidence="6 9" id="KW-1133">Transmembrane helix</keyword>
<organism evidence="11">
    <name type="scientific">Jonesiaceae bacterium BS-20</name>
    <dbReference type="NCBI Taxonomy" id="3120821"/>
    <lineage>
        <taxon>Bacteria</taxon>
        <taxon>Bacillati</taxon>
        <taxon>Actinomycetota</taxon>
        <taxon>Actinomycetes</taxon>
        <taxon>Micrococcales</taxon>
        <taxon>Jonesiaceae</taxon>
    </lineage>
</organism>